<proteinExistence type="predicted"/>
<evidence type="ECO:0000313" key="2">
    <source>
        <dbReference type="EMBL" id="CAD7228509.1"/>
    </source>
</evidence>
<feature type="region of interest" description="Disordered" evidence="1">
    <location>
        <begin position="54"/>
        <end position="92"/>
    </location>
</feature>
<sequence length="197" mass="21521">MDVFVFEGDDLMDGDDPMDVFVFQGDDLMDMLPVASGSVGSGSIVSGEVNKENVTKPSKWTGDAEGSSSRMRSSGAAHLRRPAPAETSVSFNGERRALMARIRRGTDGREDDQTPGRNLMAILRSVGPSDRAPVNRVGEEVVAESNPGRYRVRGSVHRGNIQEGHPSVLRQGHDPMDVFVFQGKDPMDVFVFQEDVR</sequence>
<dbReference type="AlphaFoldDB" id="A0A7R8WBD2"/>
<dbReference type="EMBL" id="OB661566">
    <property type="protein sequence ID" value="CAD7228509.1"/>
    <property type="molecule type" value="Genomic_DNA"/>
</dbReference>
<gene>
    <name evidence="2" type="ORF">CTOB1V02_LOCUS6390</name>
</gene>
<accession>A0A7R8WBD2</accession>
<name>A0A7R8WBD2_9CRUS</name>
<evidence type="ECO:0000256" key="1">
    <source>
        <dbReference type="SAM" id="MobiDB-lite"/>
    </source>
</evidence>
<protein>
    <submittedName>
        <fullName evidence="2">Uncharacterized protein</fullName>
    </submittedName>
</protein>
<reference evidence="2" key="1">
    <citation type="submission" date="2020-11" db="EMBL/GenBank/DDBJ databases">
        <authorList>
            <person name="Tran Van P."/>
        </authorList>
    </citation>
    <scope>NUCLEOTIDE SEQUENCE</scope>
</reference>
<feature type="compositionally biased region" description="Low complexity" evidence="1">
    <location>
        <begin position="66"/>
        <end position="77"/>
    </location>
</feature>
<organism evidence="2">
    <name type="scientific">Cyprideis torosa</name>
    <dbReference type="NCBI Taxonomy" id="163714"/>
    <lineage>
        <taxon>Eukaryota</taxon>
        <taxon>Metazoa</taxon>
        <taxon>Ecdysozoa</taxon>
        <taxon>Arthropoda</taxon>
        <taxon>Crustacea</taxon>
        <taxon>Oligostraca</taxon>
        <taxon>Ostracoda</taxon>
        <taxon>Podocopa</taxon>
        <taxon>Podocopida</taxon>
        <taxon>Cytherocopina</taxon>
        <taxon>Cytheroidea</taxon>
        <taxon>Cytherideidae</taxon>
        <taxon>Cyprideis</taxon>
    </lineage>
</organism>